<feature type="compositionally biased region" description="Polar residues" evidence="2">
    <location>
        <begin position="154"/>
        <end position="177"/>
    </location>
</feature>
<protein>
    <recommendedName>
        <fullName evidence="4">LysM domain-containing protein</fullName>
    </recommendedName>
</protein>
<feature type="coiled-coil region" evidence="1">
    <location>
        <begin position="253"/>
        <end position="280"/>
    </location>
</feature>
<feature type="region of interest" description="Disordered" evidence="2">
    <location>
        <begin position="127"/>
        <end position="177"/>
    </location>
</feature>
<dbReference type="Gene3D" id="3.10.350.10">
    <property type="entry name" value="LysM domain"/>
    <property type="match status" value="1"/>
</dbReference>
<name>A0A8H7XZ13_PSICU</name>
<keyword evidence="1" id="KW-0175">Coiled coil</keyword>
<evidence type="ECO:0000256" key="1">
    <source>
        <dbReference type="SAM" id="Coils"/>
    </source>
</evidence>
<feature type="compositionally biased region" description="Polar residues" evidence="2">
    <location>
        <begin position="361"/>
        <end position="371"/>
    </location>
</feature>
<dbReference type="InterPro" id="IPR036779">
    <property type="entry name" value="LysM_dom_sf"/>
</dbReference>
<dbReference type="AlphaFoldDB" id="A0A8H7XZ13"/>
<feature type="region of interest" description="Disordered" evidence="2">
    <location>
        <begin position="357"/>
        <end position="378"/>
    </location>
</feature>
<proteinExistence type="predicted"/>
<organism evidence="3">
    <name type="scientific">Psilocybe cubensis</name>
    <name type="common">Psychedelic mushroom</name>
    <name type="synonym">Stropharia cubensis</name>
    <dbReference type="NCBI Taxonomy" id="181762"/>
    <lineage>
        <taxon>Eukaryota</taxon>
        <taxon>Fungi</taxon>
        <taxon>Dikarya</taxon>
        <taxon>Basidiomycota</taxon>
        <taxon>Agaricomycotina</taxon>
        <taxon>Agaricomycetes</taxon>
        <taxon>Agaricomycetidae</taxon>
        <taxon>Agaricales</taxon>
        <taxon>Agaricineae</taxon>
        <taxon>Strophariaceae</taxon>
        <taxon>Psilocybe</taxon>
    </lineage>
</organism>
<evidence type="ECO:0000313" key="3">
    <source>
        <dbReference type="EMBL" id="KAG5170411.1"/>
    </source>
</evidence>
<reference evidence="3" key="1">
    <citation type="submission" date="2021-02" db="EMBL/GenBank/DDBJ databases">
        <title>Psilocybe cubensis genome.</title>
        <authorList>
            <person name="Mckernan K.J."/>
            <person name="Crawford S."/>
            <person name="Trippe A."/>
            <person name="Kane L.T."/>
            <person name="Mclaughlin S."/>
        </authorList>
    </citation>
    <scope>NUCLEOTIDE SEQUENCE [LARGE SCALE GENOMIC DNA]</scope>
    <source>
        <strain evidence="3">MGC-MH-2018</strain>
    </source>
</reference>
<sequence>MSSSFFDRSTTLCLACSSSLPPLKGASTSSSANSIHVTTCCQRPICPACISANPRLARYNPCLSCLGGVDVVSASRDITFLSNKKGKTPLSPNFGPSSNLDGSLRDQDTFILGDDDDEDDVLTTYDGGIRVRDSGAPPPYTSICEHPSGAVAPPQTSHVQHPSDSTNPDPNASPNSRMVTMSANSTKATPYKYYLDRKDTLQGLSLRFGIDGHEICRMNKLPPSVLRTTPHLLHTRSFLLLPPSAKPHPSLTLSTAEEEALEAKLVRERAEKKLQTLTKEADWRIAKAYVALADDCQVQEDFSSKRKEMGFAKGNVQTASASKLDGLEALAAAHYLDDEEWEAEERRAGRDVQVLRLPAPDSNQAQATNGQWWGRRKS</sequence>
<comment type="caution">
    <text evidence="3">The sequence shown here is derived from an EMBL/GenBank/DDBJ whole genome shotgun (WGS) entry which is preliminary data.</text>
</comment>
<accession>A0A8H7XZ13</accession>
<gene>
    <name evidence="3" type="ORF">JR316_004800</name>
</gene>
<evidence type="ECO:0000256" key="2">
    <source>
        <dbReference type="SAM" id="MobiDB-lite"/>
    </source>
</evidence>
<evidence type="ECO:0008006" key="4">
    <source>
        <dbReference type="Google" id="ProtNLM"/>
    </source>
</evidence>
<dbReference type="EMBL" id="JAFIQS010000004">
    <property type="protein sequence ID" value="KAG5170411.1"/>
    <property type="molecule type" value="Genomic_DNA"/>
</dbReference>